<accession>A0A7S3FY36</accession>
<reference evidence="3" key="1">
    <citation type="submission" date="2021-01" db="EMBL/GenBank/DDBJ databases">
        <authorList>
            <person name="Corre E."/>
            <person name="Pelletier E."/>
            <person name="Niang G."/>
            <person name="Scheremetjew M."/>
            <person name="Finn R."/>
            <person name="Kale V."/>
            <person name="Holt S."/>
            <person name="Cochrane G."/>
            <person name="Meng A."/>
            <person name="Brown T."/>
            <person name="Cohen L."/>
        </authorList>
    </citation>
    <scope>NUCLEOTIDE SEQUENCE</scope>
    <source>
        <strain evidence="3">Ras09</strain>
    </source>
</reference>
<dbReference type="InterPro" id="IPR011993">
    <property type="entry name" value="PH-like_dom_sf"/>
</dbReference>
<dbReference type="SUPFAM" id="SSF50729">
    <property type="entry name" value="PH domain-like"/>
    <property type="match status" value="1"/>
</dbReference>
<dbReference type="GO" id="GO:0005737">
    <property type="term" value="C:cytoplasm"/>
    <property type="evidence" value="ECO:0007669"/>
    <property type="project" value="TreeGrafter"/>
</dbReference>
<dbReference type="EMBL" id="HBIA01014598">
    <property type="protein sequence ID" value="CAE0235561.1"/>
    <property type="molecule type" value="Transcribed_RNA"/>
</dbReference>
<dbReference type="AlphaFoldDB" id="A0A7S3FY36"/>
<dbReference type="GO" id="GO:0005096">
    <property type="term" value="F:GTPase activator activity"/>
    <property type="evidence" value="ECO:0007669"/>
    <property type="project" value="TreeGrafter"/>
</dbReference>
<dbReference type="PANTHER" id="PTHR23138">
    <property type="entry name" value="RAN BINDING PROTEIN"/>
    <property type="match status" value="1"/>
</dbReference>
<name>A0A7S3FY36_9SPIT</name>
<evidence type="ECO:0000313" key="3">
    <source>
        <dbReference type="EMBL" id="CAE0235561.1"/>
    </source>
</evidence>
<feature type="domain" description="RanBD1" evidence="2">
    <location>
        <begin position="19"/>
        <end position="156"/>
    </location>
</feature>
<dbReference type="InterPro" id="IPR045255">
    <property type="entry name" value="RanBP1-like"/>
</dbReference>
<dbReference type="GO" id="GO:0005643">
    <property type="term" value="C:nuclear pore"/>
    <property type="evidence" value="ECO:0007669"/>
    <property type="project" value="TreeGrafter"/>
</dbReference>
<feature type="compositionally biased region" description="Basic and acidic residues" evidence="1">
    <location>
        <begin position="1"/>
        <end position="15"/>
    </location>
</feature>
<feature type="region of interest" description="Disordered" evidence="1">
    <location>
        <begin position="1"/>
        <end position="24"/>
    </location>
</feature>
<dbReference type="PROSITE" id="PS50196">
    <property type="entry name" value="RANBD1"/>
    <property type="match status" value="1"/>
</dbReference>
<evidence type="ECO:0000256" key="1">
    <source>
        <dbReference type="SAM" id="MobiDB-lite"/>
    </source>
</evidence>
<dbReference type="InterPro" id="IPR000156">
    <property type="entry name" value="Ran_bind_dom"/>
</dbReference>
<organism evidence="3">
    <name type="scientific">Strombidium rassoulzadegani</name>
    <dbReference type="NCBI Taxonomy" id="1082188"/>
    <lineage>
        <taxon>Eukaryota</taxon>
        <taxon>Sar</taxon>
        <taxon>Alveolata</taxon>
        <taxon>Ciliophora</taxon>
        <taxon>Intramacronucleata</taxon>
        <taxon>Spirotrichea</taxon>
        <taxon>Oligotrichia</taxon>
        <taxon>Strombidiidae</taxon>
        <taxon>Strombidium</taxon>
    </lineage>
</organism>
<gene>
    <name evidence="3" type="ORF">SRAS04492_LOCUS7368</name>
</gene>
<dbReference type="SMART" id="SM00160">
    <property type="entry name" value="RanBD"/>
    <property type="match status" value="1"/>
</dbReference>
<protein>
    <recommendedName>
        <fullName evidence="2">RanBD1 domain-containing protein</fullName>
    </recommendedName>
</protein>
<evidence type="ECO:0000259" key="2">
    <source>
        <dbReference type="PROSITE" id="PS50196"/>
    </source>
</evidence>
<sequence length="194" mass="22159">MSATEEVKKDEHDVDYTDPDAQSKVGGLKDIEKITGTENEQCLYKQRVKLFRFRDNQWKERGIGNAKLLRSKEQKRVRFVMRQEKTLKPVGNFVITEKPSCELKPMANSDKAYMWVCHDFSDGEASLDKLAIRFQNVEQATDFKAKFEAAQLFNQEAKGGKEDLVWAEAIEDVEEVAEDDIDTNKTADAEGDEA</sequence>
<dbReference type="PANTHER" id="PTHR23138:SF87">
    <property type="entry name" value="E3 SUMO-PROTEIN LIGASE RANBP2"/>
    <property type="match status" value="1"/>
</dbReference>
<dbReference type="Gene3D" id="2.30.29.30">
    <property type="entry name" value="Pleckstrin-homology domain (PH domain)/Phosphotyrosine-binding domain (PTB)"/>
    <property type="match status" value="1"/>
</dbReference>
<proteinExistence type="predicted"/>
<dbReference type="Pfam" id="PF00638">
    <property type="entry name" value="Ran_BP1"/>
    <property type="match status" value="1"/>
</dbReference>